<dbReference type="OrthoDB" id="5816297at2"/>
<evidence type="ECO:0000259" key="1">
    <source>
        <dbReference type="PROSITE" id="PS51725"/>
    </source>
</evidence>
<keyword evidence="3" id="KW-1185">Reference proteome</keyword>
<dbReference type="Gene3D" id="3.30.70.100">
    <property type="match status" value="1"/>
</dbReference>
<dbReference type="STRING" id="910964.GEAM_1349"/>
<dbReference type="Pfam" id="PF03992">
    <property type="entry name" value="ABM"/>
    <property type="match status" value="1"/>
</dbReference>
<dbReference type="EMBL" id="JMPJ01000038">
    <property type="protein sequence ID" value="KFC83279.1"/>
    <property type="molecule type" value="Genomic_DNA"/>
</dbReference>
<name>A0A085GHT4_EWIA3</name>
<accession>A0A085GHT4</accession>
<evidence type="ECO:0000313" key="3">
    <source>
        <dbReference type="Proteomes" id="UP000028640"/>
    </source>
</evidence>
<feature type="domain" description="ABM" evidence="1">
    <location>
        <begin position="6"/>
        <end position="98"/>
    </location>
</feature>
<protein>
    <recommendedName>
        <fullName evidence="1">ABM domain-containing protein</fullName>
    </recommendedName>
</protein>
<evidence type="ECO:0000313" key="2">
    <source>
        <dbReference type="EMBL" id="KFC83279.1"/>
    </source>
</evidence>
<dbReference type="InterPro" id="IPR007138">
    <property type="entry name" value="ABM_dom"/>
</dbReference>
<comment type="caution">
    <text evidence="2">The sequence shown here is derived from an EMBL/GenBank/DDBJ whole genome shotgun (WGS) entry which is preliminary data.</text>
</comment>
<proteinExistence type="predicted"/>
<dbReference type="SUPFAM" id="SSF54909">
    <property type="entry name" value="Dimeric alpha+beta barrel"/>
    <property type="match status" value="1"/>
</dbReference>
<dbReference type="eggNOG" id="COG1359">
    <property type="taxonomic scope" value="Bacteria"/>
</dbReference>
<dbReference type="PROSITE" id="PS51725">
    <property type="entry name" value="ABM"/>
    <property type="match status" value="1"/>
</dbReference>
<dbReference type="RefSeq" id="WP_034789781.1">
    <property type="nucleotide sequence ID" value="NZ_JMPJ01000038.1"/>
</dbReference>
<organism evidence="2 3">
    <name type="scientific">Ewingella americana (strain ATCC 33852 / DSM 4580 / CCUG 14506 / JCM 5911 / LMG 7869 / NCTC 12157 / CDC 1468-78)</name>
    <dbReference type="NCBI Taxonomy" id="910964"/>
    <lineage>
        <taxon>Bacteria</taxon>
        <taxon>Pseudomonadati</taxon>
        <taxon>Pseudomonadota</taxon>
        <taxon>Gammaproteobacteria</taxon>
        <taxon>Enterobacterales</taxon>
        <taxon>Yersiniaceae</taxon>
        <taxon>Ewingella</taxon>
    </lineage>
</organism>
<dbReference type="GeneID" id="78379692"/>
<dbReference type="Proteomes" id="UP000028640">
    <property type="component" value="Unassembled WGS sequence"/>
</dbReference>
<dbReference type="InterPro" id="IPR011008">
    <property type="entry name" value="Dimeric_a/b-barrel"/>
</dbReference>
<reference evidence="2 3" key="1">
    <citation type="submission" date="2014-05" db="EMBL/GenBank/DDBJ databases">
        <title>ATOL: Assembling a taxonomically balanced genome-scale reconstruction of the evolutionary history of the Enterobacteriaceae.</title>
        <authorList>
            <person name="Plunkett G.III."/>
            <person name="Neeno-Eckwall E.C."/>
            <person name="Glasner J.D."/>
            <person name="Perna N.T."/>
        </authorList>
    </citation>
    <scope>NUCLEOTIDE SEQUENCE [LARGE SCALE GENOMIC DNA]</scope>
    <source>
        <strain evidence="2 3">ATCC 33852</strain>
    </source>
</reference>
<sequence length="102" mass="11698">MFTQGHFVNAEIRIKEEVDINLALTAIEQFCADMNSEAGCSFAMALQDKQDPRRIILWERYEDEAASQRHFDEAHTQRFIHSGLTEFVQATLCQLPVKEPVA</sequence>
<gene>
    <name evidence="2" type="ORF">GEAM_1349</name>
</gene>
<dbReference type="AlphaFoldDB" id="A0A085GHT4"/>